<feature type="domain" description="RDRP core" evidence="2">
    <location>
        <begin position="415"/>
        <end position="1019"/>
    </location>
</feature>
<dbReference type="GO" id="GO:0031380">
    <property type="term" value="C:nuclear RNA-directed RNA polymerase complex"/>
    <property type="evidence" value="ECO:0007669"/>
    <property type="project" value="TreeGrafter"/>
</dbReference>
<dbReference type="GO" id="GO:0003723">
    <property type="term" value="F:RNA binding"/>
    <property type="evidence" value="ECO:0007669"/>
    <property type="project" value="UniProtKB-KW"/>
</dbReference>
<dbReference type="HOGENOM" id="CLU_001366_2_1_1"/>
<dbReference type="InParanoid" id="K5WXV9"/>
<evidence type="ECO:0000256" key="1">
    <source>
        <dbReference type="RuleBase" id="RU363098"/>
    </source>
</evidence>
<dbReference type="PANTHER" id="PTHR23079:SF55">
    <property type="entry name" value="RNA-DIRECTED RNA POLYMERASE"/>
    <property type="match status" value="1"/>
</dbReference>
<comment type="similarity">
    <text evidence="1">Belongs to the RdRP family.</text>
</comment>
<evidence type="ECO:0000313" key="4">
    <source>
        <dbReference type="Proteomes" id="UP000008370"/>
    </source>
</evidence>
<dbReference type="Pfam" id="PF05183">
    <property type="entry name" value="RdRP"/>
    <property type="match status" value="1"/>
</dbReference>
<dbReference type="InterPro" id="IPR007855">
    <property type="entry name" value="RDRP"/>
</dbReference>
<dbReference type="GO" id="GO:0030422">
    <property type="term" value="P:siRNA processing"/>
    <property type="evidence" value="ECO:0007669"/>
    <property type="project" value="TreeGrafter"/>
</dbReference>
<evidence type="ECO:0000259" key="2">
    <source>
        <dbReference type="Pfam" id="PF05183"/>
    </source>
</evidence>
<protein>
    <recommendedName>
        <fullName evidence="1">RNA-dependent RNA polymerase</fullName>
        <ecNumber evidence="1">2.7.7.48</ecNumber>
    </recommendedName>
</protein>
<dbReference type="AlphaFoldDB" id="K5WXV9"/>
<dbReference type="EC" id="2.7.7.48" evidence="1"/>
<accession>K5WXV9</accession>
<comment type="catalytic activity">
    <reaction evidence="1">
        <text>RNA(n) + a ribonucleoside 5'-triphosphate = RNA(n+1) + diphosphate</text>
        <dbReference type="Rhea" id="RHEA:21248"/>
        <dbReference type="Rhea" id="RHEA-COMP:14527"/>
        <dbReference type="Rhea" id="RHEA-COMP:17342"/>
        <dbReference type="ChEBI" id="CHEBI:33019"/>
        <dbReference type="ChEBI" id="CHEBI:61557"/>
        <dbReference type="ChEBI" id="CHEBI:140395"/>
        <dbReference type="EC" id="2.7.7.48"/>
    </reaction>
</comment>
<dbReference type="OrthoDB" id="6513042at2759"/>
<dbReference type="GO" id="GO:0003968">
    <property type="term" value="F:RNA-directed RNA polymerase activity"/>
    <property type="evidence" value="ECO:0007669"/>
    <property type="project" value="UniProtKB-KW"/>
</dbReference>
<keyword evidence="1" id="KW-0808">Transferase</keyword>
<dbReference type="PANTHER" id="PTHR23079">
    <property type="entry name" value="RNA-DEPENDENT RNA POLYMERASE"/>
    <property type="match status" value="1"/>
</dbReference>
<evidence type="ECO:0000313" key="3">
    <source>
        <dbReference type="EMBL" id="EKM55297.1"/>
    </source>
</evidence>
<dbReference type="InterPro" id="IPR057596">
    <property type="entry name" value="RDRP_core"/>
</dbReference>
<proteinExistence type="inferred from homology"/>
<dbReference type="KEGG" id="pco:PHACADRAFT_173398"/>
<dbReference type="RefSeq" id="XP_007395627.1">
    <property type="nucleotide sequence ID" value="XM_007395565.1"/>
</dbReference>
<gene>
    <name evidence="3" type="ORF">PHACADRAFT_173398</name>
</gene>
<reference evidence="3 4" key="1">
    <citation type="journal article" date="2012" name="BMC Genomics">
        <title>Comparative genomics of the white-rot fungi, Phanerochaete carnosa and P. chrysosporium, to elucidate the genetic basis of the distinct wood types they colonize.</title>
        <authorList>
            <person name="Suzuki H."/>
            <person name="MacDonald J."/>
            <person name="Syed K."/>
            <person name="Salamov A."/>
            <person name="Hori C."/>
            <person name="Aerts A."/>
            <person name="Henrissat B."/>
            <person name="Wiebenga A."/>
            <person name="vanKuyk P.A."/>
            <person name="Barry K."/>
            <person name="Lindquist E."/>
            <person name="LaButti K."/>
            <person name="Lapidus A."/>
            <person name="Lucas S."/>
            <person name="Coutinho P."/>
            <person name="Gong Y."/>
            <person name="Samejima M."/>
            <person name="Mahadevan R."/>
            <person name="Abou-Zaid M."/>
            <person name="de Vries R.P."/>
            <person name="Igarashi K."/>
            <person name="Yadav J.S."/>
            <person name="Grigoriev I.V."/>
            <person name="Master E.R."/>
        </authorList>
    </citation>
    <scope>NUCLEOTIDE SEQUENCE [LARGE SCALE GENOMIC DNA]</scope>
    <source>
        <strain evidence="3 4">HHB-10118-sp</strain>
    </source>
</reference>
<keyword evidence="4" id="KW-1185">Reference proteome</keyword>
<organism evidence="3 4">
    <name type="scientific">Phanerochaete carnosa (strain HHB-10118-sp)</name>
    <name type="common">White-rot fungus</name>
    <name type="synonym">Peniophora carnosa</name>
    <dbReference type="NCBI Taxonomy" id="650164"/>
    <lineage>
        <taxon>Eukaryota</taxon>
        <taxon>Fungi</taxon>
        <taxon>Dikarya</taxon>
        <taxon>Basidiomycota</taxon>
        <taxon>Agaricomycotina</taxon>
        <taxon>Agaricomycetes</taxon>
        <taxon>Polyporales</taxon>
        <taxon>Phanerochaetaceae</taxon>
        <taxon>Phanerochaete</taxon>
    </lineage>
</organism>
<name>K5WXV9_PHACS</name>
<dbReference type="Proteomes" id="UP000008370">
    <property type="component" value="Unassembled WGS sequence"/>
</dbReference>
<dbReference type="GeneID" id="18909630"/>
<keyword evidence="1" id="KW-0548">Nucleotidyltransferase</keyword>
<sequence>MEIELKYIPFEASQWDIKRAVGGVLHSDDFFNASDPTARLINFEVNLNKHKSSEARNDGTGVLILPDRKVGQKLLRLLRAGVHKVRVNGRKVHMNISPRKPEARVKERLEKTLYLNPEIEEELEAKLEKLDVGLHVDKLQFGVYYRRPGDSVKTSRLFSNEYEISHVNKSAGLLHFEYTHKLIRIRLGDPMTEQLAHNVVITFANIRKLAIGLDFGNPFVCFELLVPPVFQLENFNRTLTGVEWRDERKFRQRLDSLNEVHAAIAPYAHQVRIILHEQSDLDRFSELCEIAELCRPFRTQMEAFSNHFFDPSRIIKVERMFREFDWPIAFQLEALLRNGFLNTEDLLERFYGPVKQLCVRRPKAAAETLRAFTEAMRGRDPRESPEDIFEKVWSREEPEAVELSSGNFMCHHVTITPTRMLLEGPYVIQSNRVIRQYRGYEDHFIRIDFRDEDRLQYRWDRDTDGKSLLENRVGGLLKGGFSLATRKFEFLAYSSSALREHAVWFVNPFYHQEKGWIDAEYIRSSLGDFSAVINCPSKYAARIAQAFTATDPSVEITRDQWEQMDDLGEEPYLFTDGVGTISSELGDMIWEALCSARDDSYRKNIKPSAYQIRFLGYKGMVAVDGRLKGVKMRLRPSMNKFEGPAEETATIEIARAFERPNTCYLNRPLIMVLEDRGVIKQAFLELQEAAVAAIHMSSDSVMQCRQLFREHSLGGSYRLSYVWQLLNAVGLGMEHEENIRVVLQDPFFERLVQFAKNDVLRSIKHNARIPVLGSYLLVGVADEGPAYEAEGCENVFKLEEGQIYACVQKSVDEELIWIEGSVTISRSPVVHPGDVQRVTAIGKPPDDGRPCFFRNLKNVVVLPSTGGRSLASMLGGGDLDGDLYSIIWESTLLPTEHQGPAKYEPVGKRELDRPSRIEDICDFIIEYIDSDVLGLLSDRHLIIAGELREGTRDAKCIRLAELCSQAVDYPKNGVPVDIQNSPRWLIPYKPDWKKAEDNAPRKTDYYESDRALGDLFRNVQLLEPPKTVHLPSKRLPPLSDSISQALRPYIEDIFGPGGARNSERDVASIAPVFGRYAEELRYICVTHSLSDSPESRLVEEEVVVGTITAVCSQHRYRNDRTYRMRLHSKVLVDSVRRRLYQPVRDQLAPEAVGQMRYNLQQGWLAWDYGMRNRHIPGANSFAIIALGVIGAALTDMGRILLKPGLEDMAGDVDGM</sequence>
<keyword evidence="1" id="KW-0696">RNA-directed RNA polymerase</keyword>
<keyword evidence="1" id="KW-0694">RNA-binding</keyword>
<dbReference type="EMBL" id="JH930472">
    <property type="protein sequence ID" value="EKM55297.1"/>
    <property type="molecule type" value="Genomic_DNA"/>
</dbReference>